<comment type="caution">
    <text evidence="1">The sequence shown here is derived from an EMBL/GenBank/DDBJ whole genome shotgun (WGS) entry which is preliminary data.</text>
</comment>
<dbReference type="Proteomes" id="UP001596091">
    <property type="component" value="Unassembled WGS sequence"/>
</dbReference>
<sequence>MDVAEDSPWWSCHQPAKGFEEEIDTILPEVSSWSKEMRIWGDERGHAILVVYRSEEKREVEQIEIRIDLSKYSKEFVFRACRWATSLDCLAWTKAYEVIIPEYNEVETAIRKSRAMKFMLNPSETLQSLEAEEF</sequence>
<dbReference type="EMBL" id="JBHSPH010000018">
    <property type="protein sequence ID" value="MFC5865274.1"/>
    <property type="molecule type" value="Genomic_DNA"/>
</dbReference>
<dbReference type="RefSeq" id="WP_263341574.1">
    <property type="nucleotide sequence ID" value="NZ_JAGSYH010000007.1"/>
</dbReference>
<evidence type="ECO:0000313" key="1">
    <source>
        <dbReference type="EMBL" id="MFC5865274.1"/>
    </source>
</evidence>
<protein>
    <submittedName>
        <fullName evidence="1">Uncharacterized protein</fullName>
    </submittedName>
</protein>
<organism evidence="1 2">
    <name type="scientific">Acidicapsa dinghuensis</name>
    <dbReference type="NCBI Taxonomy" id="2218256"/>
    <lineage>
        <taxon>Bacteria</taxon>
        <taxon>Pseudomonadati</taxon>
        <taxon>Acidobacteriota</taxon>
        <taxon>Terriglobia</taxon>
        <taxon>Terriglobales</taxon>
        <taxon>Acidobacteriaceae</taxon>
        <taxon>Acidicapsa</taxon>
    </lineage>
</organism>
<name>A0ABW1EMY2_9BACT</name>
<gene>
    <name evidence="1" type="ORF">ACFPT7_23415</name>
</gene>
<keyword evidence="2" id="KW-1185">Reference proteome</keyword>
<reference evidence="2" key="1">
    <citation type="journal article" date="2019" name="Int. J. Syst. Evol. Microbiol.">
        <title>The Global Catalogue of Microorganisms (GCM) 10K type strain sequencing project: providing services to taxonomists for standard genome sequencing and annotation.</title>
        <authorList>
            <consortium name="The Broad Institute Genomics Platform"/>
            <consortium name="The Broad Institute Genome Sequencing Center for Infectious Disease"/>
            <person name="Wu L."/>
            <person name="Ma J."/>
        </authorList>
    </citation>
    <scope>NUCLEOTIDE SEQUENCE [LARGE SCALE GENOMIC DNA]</scope>
    <source>
        <strain evidence="2">JCM 4087</strain>
    </source>
</reference>
<proteinExistence type="predicted"/>
<evidence type="ECO:0000313" key="2">
    <source>
        <dbReference type="Proteomes" id="UP001596091"/>
    </source>
</evidence>
<accession>A0ABW1EMY2</accession>